<name>A0A7E4VC22_PANRE</name>
<keyword evidence="1" id="KW-1185">Reference proteome</keyword>
<dbReference type="WBParaSite" id="Pan_g19138.t1">
    <property type="protein sequence ID" value="Pan_g19138.t1"/>
    <property type="gene ID" value="Pan_g19138"/>
</dbReference>
<evidence type="ECO:0000313" key="2">
    <source>
        <dbReference type="WBParaSite" id="Pan_g19138.t1"/>
    </source>
</evidence>
<proteinExistence type="predicted"/>
<organism evidence="1 2">
    <name type="scientific">Panagrellus redivivus</name>
    <name type="common">Microworm</name>
    <dbReference type="NCBI Taxonomy" id="6233"/>
    <lineage>
        <taxon>Eukaryota</taxon>
        <taxon>Metazoa</taxon>
        <taxon>Ecdysozoa</taxon>
        <taxon>Nematoda</taxon>
        <taxon>Chromadorea</taxon>
        <taxon>Rhabditida</taxon>
        <taxon>Tylenchina</taxon>
        <taxon>Panagrolaimomorpha</taxon>
        <taxon>Panagrolaimoidea</taxon>
        <taxon>Panagrolaimidae</taxon>
        <taxon>Panagrellus</taxon>
    </lineage>
</organism>
<dbReference type="Proteomes" id="UP000492821">
    <property type="component" value="Unassembled WGS sequence"/>
</dbReference>
<accession>A0A7E4VC22</accession>
<reference evidence="1" key="1">
    <citation type="journal article" date="2013" name="Genetics">
        <title>The draft genome and transcriptome of Panagrellus redivivus are shaped by the harsh demands of a free-living lifestyle.</title>
        <authorList>
            <person name="Srinivasan J."/>
            <person name="Dillman A.R."/>
            <person name="Macchietto M.G."/>
            <person name="Heikkinen L."/>
            <person name="Lakso M."/>
            <person name="Fracchia K.M."/>
            <person name="Antoshechkin I."/>
            <person name="Mortazavi A."/>
            <person name="Wong G."/>
            <person name="Sternberg P.W."/>
        </authorList>
    </citation>
    <scope>NUCLEOTIDE SEQUENCE [LARGE SCALE GENOMIC DNA]</scope>
    <source>
        <strain evidence="1">MT8872</strain>
    </source>
</reference>
<sequence length="200" mass="21879">MSRCQVLDLINNEAINTGVDESVHDWYLKAIHQLDYNDNIIQMDNSHPDLDMIALCKIFAETTKGLKAAEVDSQYFAATGNHLPCAATTDDVNHFLGQFSLLTSETDEEGETVFRVFEAAPVSPAPSRCSYRSNRLCSMSSYSSFDNASWGHSTVYDFEVLCGGDGTDPAIADLLDGFSNICVDDEVDVDPETQSIASQG</sequence>
<protein>
    <submittedName>
        <fullName evidence="2">Uncharacterized protein</fullName>
    </submittedName>
</protein>
<reference evidence="2" key="2">
    <citation type="submission" date="2020-10" db="UniProtKB">
        <authorList>
            <consortium name="WormBaseParasite"/>
        </authorList>
    </citation>
    <scope>IDENTIFICATION</scope>
</reference>
<evidence type="ECO:0000313" key="1">
    <source>
        <dbReference type="Proteomes" id="UP000492821"/>
    </source>
</evidence>
<dbReference type="AlphaFoldDB" id="A0A7E4VC22"/>